<dbReference type="EMBL" id="GISG01140568">
    <property type="protein sequence ID" value="MBA4644950.1"/>
    <property type="molecule type" value="Transcribed_RNA"/>
</dbReference>
<sequence>MVYETSNHGTPTCHISFFTGNHVKCFPSIFQQSTSPVHVNQTTHHRKVGVNSKLYSIGMHLFPIRSTITCSTASLKNNGECLIILFYSSSSHLSKNPHNLIKMCFTIIIYNSNIPNPSVAMICHPNLIKEDRVGLW</sequence>
<reference evidence="1" key="2">
    <citation type="submission" date="2020-07" db="EMBL/GenBank/DDBJ databases">
        <authorList>
            <person name="Vera ALvarez R."/>
            <person name="Arias-Moreno D.M."/>
            <person name="Jimenez-Jacinto V."/>
            <person name="Jimenez-Bremont J.F."/>
            <person name="Swaminathan K."/>
            <person name="Moose S.P."/>
            <person name="Guerrero-Gonzalez M.L."/>
            <person name="Marino-Ramirez L."/>
            <person name="Landsman D."/>
            <person name="Rodriguez-Kessler M."/>
            <person name="Delgado-Sanchez P."/>
        </authorList>
    </citation>
    <scope>NUCLEOTIDE SEQUENCE</scope>
    <source>
        <tissue evidence="1">Cladode</tissue>
    </source>
</reference>
<protein>
    <submittedName>
        <fullName evidence="1">Uncharacterized protein</fullName>
    </submittedName>
</protein>
<evidence type="ECO:0000313" key="1">
    <source>
        <dbReference type="EMBL" id="MBA4644950.1"/>
    </source>
</evidence>
<name>A0A7C8ZL88_OPUST</name>
<accession>A0A7C8ZL88</accession>
<reference evidence="1" key="1">
    <citation type="journal article" date="2013" name="J. Plant Res.">
        <title>Effect of fungi and light on seed germination of three Opuntia species from semiarid lands of central Mexico.</title>
        <authorList>
            <person name="Delgado-Sanchez P."/>
            <person name="Jimenez-Bremont J.F."/>
            <person name="Guerrero-Gonzalez Mde L."/>
            <person name="Flores J."/>
        </authorList>
    </citation>
    <scope>NUCLEOTIDE SEQUENCE</scope>
    <source>
        <tissue evidence="1">Cladode</tissue>
    </source>
</reference>
<proteinExistence type="predicted"/>
<dbReference type="AlphaFoldDB" id="A0A7C8ZL88"/>
<organism evidence="1">
    <name type="scientific">Opuntia streptacantha</name>
    <name type="common">Prickly pear cactus</name>
    <name type="synonym">Opuntia cardona</name>
    <dbReference type="NCBI Taxonomy" id="393608"/>
    <lineage>
        <taxon>Eukaryota</taxon>
        <taxon>Viridiplantae</taxon>
        <taxon>Streptophyta</taxon>
        <taxon>Embryophyta</taxon>
        <taxon>Tracheophyta</taxon>
        <taxon>Spermatophyta</taxon>
        <taxon>Magnoliopsida</taxon>
        <taxon>eudicotyledons</taxon>
        <taxon>Gunneridae</taxon>
        <taxon>Pentapetalae</taxon>
        <taxon>Caryophyllales</taxon>
        <taxon>Cactineae</taxon>
        <taxon>Cactaceae</taxon>
        <taxon>Opuntioideae</taxon>
        <taxon>Opuntia</taxon>
    </lineage>
</organism>